<dbReference type="Proteomes" id="UP000268093">
    <property type="component" value="Unassembled WGS sequence"/>
</dbReference>
<accession>A0A433DGY1</accession>
<protein>
    <submittedName>
        <fullName evidence="2">Uncharacterized protein</fullName>
    </submittedName>
</protein>
<evidence type="ECO:0000313" key="3">
    <source>
        <dbReference type="Proteomes" id="UP000268093"/>
    </source>
</evidence>
<organism evidence="2 3">
    <name type="scientific">Jimgerdemannia flammicorona</name>
    <dbReference type="NCBI Taxonomy" id="994334"/>
    <lineage>
        <taxon>Eukaryota</taxon>
        <taxon>Fungi</taxon>
        <taxon>Fungi incertae sedis</taxon>
        <taxon>Mucoromycota</taxon>
        <taxon>Mucoromycotina</taxon>
        <taxon>Endogonomycetes</taxon>
        <taxon>Endogonales</taxon>
        <taxon>Endogonaceae</taxon>
        <taxon>Jimgerdemannia</taxon>
    </lineage>
</organism>
<proteinExistence type="predicted"/>
<name>A0A433DGY1_9FUNG</name>
<keyword evidence="3" id="KW-1185">Reference proteome</keyword>
<dbReference type="OrthoDB" id="10028556at2759"/>
<comment type="caution">
    <text evidence="2">The sequence shown here is derived from an EMBL/GenBank/DDBJ whole genome shotgun (WGS) entry which is preliminary data.</text>
</comment>
<evidence type="ECO:0000313" key="2">
    <source>
        <dbReference type="EMBL" id="RUP50046.1"/>
    </source>
</evidence>
<reference evidence="2 3" key="1">
    <citation type="journal article" date="2018" name="New Phytol.">
        <title>Phylogenomics of Endogonaceae and evolution of mycorrhizas within Mucoromycota.</title>
        <authorList>
            <person name="Chang Y."/>
            <person name="Desiro A."/>
            <person name="Na H."/>
            <person name="Sandor L."/>
            <person name="Lipzen A."/>
            <person name="Clum A."/>
            <person name="Barry K."/>
            <person name="Grigoriev I.V."/>
            <person name="Martin F.M."/>
            <person name="Stajich J.E."/>
            <person name="Smith M.E."/>
            <person name="Bonito G."/>
            <person name="Spatafora J.W."/>
        </authorList>
    </citation>
    <scope>NUCLEOTIDE SEQUENCE [LARGE SCALE GENOMIC DNA]</scope>
    <source>
        <strain evidence="2 3">GMNB39</strain>
    </source>
</reference>
<sequence>MLFALDDQTLLEDRGALVERAKSHLLNAGFVYKRGRSRSKLLPATQHASKEEIDAKRAAHALANSDARRSRMQVLQQMIQVGSTDTGKELGKELNNL</sequence>
<feature type="compositionally biased region" description="Basic and acidic residues" evidence="1">
    <location>
        <begin position="48"/>
        <end position="57"/>
    </location>
</feature>
<gene>
    <name evidence="2" type="ORF">BC936DRAFT_140555</name>
</gene>
<dbReference type="AlphaFoldDB" id="A0A433DGY1"/>
<dbReference type="EMBL" id="RBNI01001731">
    <property type="protein sequence ID" value="RUP50046.1"/>
    <property type="molecule type" value="Genomic_DNA"/>
</dbReference>
<feature type="region of interest" description="Disordered" evidence="1">
    <location>
        <begin position="42"/>
        <end position="66"/>
    </location>
</feature>
<evidence type="ECO:0000256" key="1">
    <source>
        <dbReference type="SAM" id="MobiDB-lite"/>
    </source>
</evidence>